<dbReference type="InterPro" id="IPR036412">
    <property type="entry name" value="HAD-like_sf"/>
</dbReference>
<dbReference type="CDD" id="cd02603">
    <property type="entry name" value="HAD_sEH-N_like"/>
    <property type="match status" value="1"/>
</dbReference>
<dbReference type="Gene3D" id="1.10.150.240">
    <property type="entry name" value="Putative phosphatase, domain 2"/>
    <property type="match status" value="1"/>
</dbReference>
<name>A0A2R8AU95_9RHOB</name>
<sequence>MTIDAVVYDLGNVVLHWAPEVFYDATIGKDRRIALFDALPLHEMNDQIDRGADFRQTVYDFADQHPEWGDEIRMWHDNWLQMASPAIPESVTLLRALRAKGIPVFALTNFGVGTFEVAEKAYPFLTEFDKRYISGHMKMAKPDHDIFAALEADCGVAPDRLLFTDDRHDNIATAKARGWNTHLFEGPAGWEACLKRHGLL</sequence>
<dbReference type="Pfam" id="PF00702">
    <property type="entry name" value="Hydrolase"/>
    <property type="match status" value="1"/>
</dbReference>
<dbReference type="RefSeq" id="WP_108885463.1">
    <property type="nucleotide sequence ID" value="NZ_OMOJ01000002.1"/>
</dbReference>
<evidence type="ECO:0008006" key="3">
    <source>
        <dbReference type="Google" id="ProtNLM"/>
    </source>
</evidence>
<dbReference type="SUPFAM" id="SSF56784">
    <property type="entry name" value="HAD-like"/>
    <property type="match status" value="1"/>
</dbReference>
<proteinExistence type="predicted"/>
<dbReference type="PANTHER" id="PTHR43611">
    <property type="entry name" value="ALPHA-D-GLUCOSE 1-PHOSPHATE PHOSPHATASE"/>
    <property type="match status" value="1"/>
</dbReference>
<dbReference type="PANTHER" id="PTHR43611:SF3">
    <property type="entry name" value="FLAVIN MONONUCLEOTIDE HYDROLASE 1, CHLOROPLATIC"/>
    <property type="match status" value="1"/>
</dbReference>
<dbReference type="InterPro" id="IPR006439">
    <property type="entry name" value="HAD-SF_hydro_IA"/>
</dbReference>
<evidence type="ECO:0000313" key="1">
    <source>
        <dbReference type="EMBL" id="SPF79605.1"/>
    </source>
</evidence>
<dbReference type="Proteomes" id="UP000244904">
    <property type="component" value="Unassembled WGS sequence"/>
</dbReference>
<gene>
    <name evidence="1" type="ORF">PRI8871_01402</name>
</gene>
<organism evidence="1 2">
    <name type="scientific">Pseudoprimorskyibacter insulae</name>
    <dbReference type="NCBI Taxonomy" id="1695997"/>
    <lineage>
        <taxon>Bacteria</taxon>
        <taxon>Pseudomonadati</taxon>
        <taxon>Pseudomonadota</taxon>
        <taxon>Alphaproteobacteria</taxon>
        <taxon>Rhodobacterales</taxon>
        <taxon>Paracoccaceae</taxon>
        <taxon>Pseudoprimorskyibacter</taxon>
    </lineage>
</organism>
<reference evidence="2" key="1">
    <citation type="submission" date="2018-03" db="EMBL/GenBank/DDBJ databases">
        <authorList>
            <person name="Rodrigo-Torres L."/>
            <person name="Arahal R. D."/>
            <person name="Lucena T."/>
        </authorList>
    </citation>
    <scope>NUCLEOTIDE SEQUENCE [LARGE SCALE GENOMIC DNA]</scope>
    <source>
        <strain evidence="2">CECT 8871</strain>
    </source>
</reference>
<dbReference type="SFLD" id="SFLDS00003">
    <property type="entry name" value="Haloacid_Dehalogenase"/>
    <property type="match status" value="1"/>
</dbReference>
<dbReference type="AlphaFoldDB" id="A0A2R8AU95"/>
<dbReference type="InterPro" id="IPR023198">
    <property type="entry name" value="PGP-like_dom2"/>
</dbReference>
<dbReference type="OrthoDB" id="9807742at2"/>
<dbReference type="SFLD" id="SFLDG01129">
    <property type="entry name" value="C1.5:_HAD__Beta-PGM__Phosphata"/>
    <property type="match status" value="1"/>
</dbReference>
<dbReference type="EMBL" id="OMOJ01000002">
    <property type="protein sequence ID" value="SPF79605.1"/>
    <property type="molecule type" value="Genomic_DNA"/>
</dbReference>
<dbReference type="PRINTS" id="PR00413">
    <property type="entry name" value="HADHALOGNASE"/>
</dbReference>
<protein>
    <recommendedName>
        <fullName evidence="3">Alpha-D-glucose 1-phosphate phosphatase YihX</fullName>
    </recommendedName>
</protein>
<dbReference type="NCBIfam" id="TIGR01509">
    <property type="entry name" value="HAD-SF-IA-v3"/>
    <property type="match status" value="1"/>
</dbReference>
<accession>A0A2R8AU95</accession>
<dbReference type="InterPro" id="IPR023214">
    <property type="entry name" value="HAD_sf"/>
</dbReference>
<evidence type="ECO:0000313" key="2">
    <source>
        <dbReference type="Proteomes" id="UP000244904"/>
    </source>
</evidence>
<dbReference type="Gene3D" id="3.40.50.1000">
    <property type="entry name" value="HAD superfamily/HAD-like"/>
    <property type="match status" value="1"/>
</dbReference>
<keyword evidence="2" id="KW-1185">Reference proteome</keyword>